<comment type="caution">
    <text evidence="1">The sequence shown here is derived from an EMBL/GenBank/DDBJ whole genome shotgun (WGS) entry which is preliminary data.</text>
</comment>
<sequence length="204" mass="22991">MATYSVTANLDPDDFTKVSQAGYHLCIAKQVNGRYYVVWNDYYQITPFQWQSEEFQVFGSVKSGRRVEFSTDTPNIKFGETCTLDKNGVMLPAHGPSDPESGLFHVQNNFGPIFIGANAKLLRGDKWLPVYLSDQPCFNGNFDLVPVEKVLIWFDLTSSTCDIIQKPISNCIEVDFTQSTAPQAVEYTVTDPTNPGEGRWKRIQ</sequence>
<dbReference type="Proteomes" id="UP000309038">
    <property type="component" value="Unassembled WGS sequence"/>
</dbReference>
<evidence type="ECO:0000313" key="2">
    <source>
        <dbReference type="Proteomes" id="UP000309038"/>
    </source>
</evidence>
<gene>
    <name evidence="1" type="ORF">EW026_g7598</name>
</gene>
<dbReference type="EMBL" id="SGPJ01000589">
    <property type="protein sequence ID" value="THG93716.1"/>
    <property type="molecule type" value="Genomic_DNA"/>
</dbReference>
<reference evidence="1 2" key="1">
    <citation type="submission" date="2019-02" db="EMBL/GenBank/DDBJ databases">
        <title>Genome sequencing of the rare red list fungi Phlebia centrifuga.</title>
        <authorList>
            <person name="Buettner E."/>
            <person name="Kellner H."/>
        </authorList>
    </citation>
    <scope>NUCLEOTIDE SEQUENCE [LARGE SCALE GENOMIC DNA]</scope>
    <source>
        <strain evidence="1 2">DSM 108282</strain>
    </source>
</reference>
<proteinExistence type="predicted"/>
<organism evidence="1 2">
    <name type="scientific">Hermanssonia centrifuga</name>
    <dbReference type="NCBI Taxonomy" id="98765"/>
    <lineage>
        <taxon>Eukaryota</taxon>
        <taxon>Fungi</taxon>
        <taxon>Dikarya</taxon>
        <taxon>Basidiomycota</taxon>
        <taxon>Agaricomycotina</taxon>
        <taxon>Agaricomycetes</taxon>
        <taxon>Polyporales</taxon>
        <taxon>Meruliaceae</taxon>
        <taxon>Hermanssonia</taxon>
    </lineage>
</organism>
<evidence type="ECO:0000313" key="1">
    <source>
        <dbReference type="EMBL" id="THG93716.1"/>
    </source>
</evidence>
<name>A0A4S4K7B2_9APHY</name>
<keyword evidence="2" id="KW-1185">Reference proteome</keyword>
<dbReference type="AlphaFoldDB" id="A0A4S4K7B2"/>
<protein>
    <submittedName>
        <fullName evidence="1">Uncharacterized protein</fullName>
    </submittedName>
</protein>
<accession>A0A4S4K7B2</accession>